<dbReference type="PIRSF" id="PIRSF000103">
    <property type="entry name" value="HIBADH"/>
    <property type="match status" value="1"/>
</dbReference>
<sequence length="267" mass="27690">MGHALAAACTAADHPTTVWNRTPGRGADLDADVADTAAEATTASPLVLVCVRDYTVAQSILDVDALRGRTLVNLSGGAPREARALAAWAREHDIDYLDAVIMATPDAIGTPDAALFFSGPQDVYAKHQAVLTALGENGIYLGDDAGRAAGFDAALQDLFWTAMSGIVHTFALATAEGIKPADIAEHAKAMVGMFPDLIDQVADQVTTGRFPGDDAAITTAAAAMDHILDTVRSHDLDNGVLSAARAEVQQAIDAGHGSSGYARLATR</sequence>
<dbReference type="GO" id="GO:0050661">
    <property type="term" value="F:NADP binding"/>
    <property type="evidence" value="ECO:0007669"/>
    <property type="project" value="InterPro"/>
</dbReference>
<dbReference type="Gene3D" id="3.40.50.720">
    <property type="entry name" value="NAD(P)-binding Rossmann-like Domain"/>
    <property type="match status" value="1"/>
</dbReference>
<evidence type="ECO:0000313" key="5">
    <source>
        <dbReference type="EMBL" id="APU15151.1"/>
    </source>
</evidence>
<feature type="domain" description="6-phosphogluconate dehydrogenase NADP-binding" evidence="3">
    <location>
        <begin position="1"/>
        <end position="142"/>
    </location>
</feature>
<dbReference type="Gene3D" id="1.10.1040.10">
    <property type="entry name" value="N-(1-d-carboxylethyl)-l-norvaline Dehydrogenase, domain 2"/>
    <property type="match status" value="1"/>
</dbReference>
<dbReference type="Pfam" id="PF21761">
    <property type="entry name" value="RedAm-like_C"/>
    <property type="match status" value="1"/>
</dbReference>
<evidence type="ECO:0000256" key="2">
    <source>
        <dbReference type="ARBA" id="ARBA00023002"/>
    </source>
</evidence>
<organism evidence="5 6">
    <name type="scientific">Actinoalloteichus fjordicus</name>
    <dbReference type="NCBI Taxonomy" id="1612552"/>
    <lineage>
        <taxon>Bacteria</taxon>
        <taxon>Bacillati</taxon>
        <taxon>Actinomycetota</taxon>
        <taxon>Actinomycetes</taxon>
        <taxon>Pseudonocardiales</taxon>
        <taxon>Pseudonocardiaceae</taxon>
        <taxon>Actinoalloteichus</taxon>
    </lineage>
</organism>
<dbReference type="SUPFAM" id="SSF51735">
    <property type="entry name" value="NAD(P)-binding Rossmann-fold domains"/>
    <property type="match status" value="1"/>
</dbReference>
<name>A0AAC9LCN0_9PSEU</name>
<dbReference type="InterPro" id="IPR006115">
    <property type="entry name" value="6PGDH_NADP-bd"/>
</dbReference>
<accession>A0AAC9LCN0</accession>
<evidence type="ECO:0000259" key="4">
    <source>
        <dbReference type="Pfam" id="PF21761"/>
    </source>
</evidence>
<dbReference type="PANTHER" id="PTHR43580:SF2">
    <property type="entry name" value="CYTOKINE-LIKE NUCLEAR FACTOR N-PAC"/>
    <property type="match status" value="1"/>
</dbReference>
<dbReference type="Proteomes" id="UP000185511">
    <property type="component" value="Chromosome"/>
</dbReference>
<dbReference type="KEGG" id="acad:UA74_15490"/>
<keyword evidence="2" id="KW-0560">Oxidoreductase</keyword>
<dbReference type="GO" id="GO:0016491">
    <property type="term" value="F:oxidoreductase activity"/>
    <property type="evidence" value="ECO:0007669"/>
    <property type="project" value="UniProtKB-KW"/>
</dbReference>
<reference evidence="6" key="1">
    <citation type="submission" date="2016-06" db="EMBL/GenBank/DDBJ databases">
        <title>Complete genome sequence of Actinoalloteichus fjordicus DSM 46855 (=ADI127-17), type strain of the new species Actinoalloteichus fjordicus.</title>
        <authorList>
            <person name="Ruckert C."/>
            <person name="Nouioui I."/>
            <person name="Willmese J."/>
            <person name="van Wezel G."/>
            <person name="Klenk H.-P."/>
            <person name="Kalinowski J."/>
            <person name="Zotchev S.B."/>
        </authorList>
    </citation>
    <scope>NUCLEOTIDE SEQUENCE [LARGE SCALE GENOMIC DNA]</scope>
    <source>
        <strain evidence="6">ADI127-7</strain>
    </source>
</reference>
<keyword evidence="6" id="KW-1185">Reference proteome</keyword>
<dbReference type="InterPro" id="IPR013328">
    <property type="entry name" value="6PGD_dom2"/>
</dbReference>
<protein>
    <submittedName>
        <fullName evidence="5">Beta-hydroxyacid dehydrogenase, 3-hydroxyisobutyrate dehydrogenase</fullName>
    </submittedName>
</protein>
<gene>
    <name evidence="5" type="ORF">UA74_15490</name>
</gene>
<evidence type="ECO:0000313" key="6">
    <source>
        <dbReference type="Proteomes" id="UP000185511"/>
    </source>
</evidence>
<dbReference type="InterPro" id="IPR015815">
    <property type="entry name" value="HIBADH-related"/>
</dbReference>
<evidence type="ECO:0000256" key="1">
    <source>
        <dbReference type="ARBA" id="ARBA00009080"/>
    </source>
</evidence>
<proteinExistence type="inferred from homology"/>
<dbReference type="Pfam" id="PF03446">
    <property type="entry name" value="NAD_binding_2"/>
    <property type="match status" value="1"/>
</dbReference>
<dbReference type="InterPro" id="IPR036291">
    <property type="entry name" value="NAD(P)-bd_dom_sf"/>
</dbReference>
<dbReference type="InterPro" id="IPR051265">
    <property type="entry name" value="HIBADH-related_NP60_sf"/>
</dbReference>
<dbReference type="EMBL" id="CP016076">
    <property type="protein sequence ID" value="APU15151.1"/>
    <property type="molecule type" value="Genomic_DNA"/>
</dbReference>
<evidence type="ECO:0000259" key="3">
    <source>
        <dbReference type="Pfam" id="PF03446"/>
    </source>
</evidence>
<dbReference type="AlphaFoldDB" id="A0AAC9LCN0"/>
<dbReference type="PANTHER" id="PTHR43580">
    <property type="entry name" value="OXIDOREDUCTASE GLYR1-RELATED"/>
    <property type="match status" value="1"/>
</dbReference>
<dbReference type="InterPro" id="IPR048666">
    <property type="entry name" value="RedAm-like_C"/>
</dbReference>
<feature type="domain" description="NADPH-dependent reductive aminase-like C-terminal" evidence="4">
    <location>
        <begin position="144"/>
        <end position="265"/>
    </location>
</feature>
<comment type="similarity">
    <text evidence="1">Belongs to the HIBADH-related family.</text>
</comment>